<feature type="compositionally biased region" description="Basic and acidic residues" evidence="1">
    <location>
        <begin position="76"/>
        <end position="87"/>
    </location>
</feature>
<protein>
    <recommendedName>
        <fullName evidence="4">Encoded protein</fullName>
    </recommendedName>
</protein>
<evidence type="ECO:0000313" key="3">
    <source>
        <dbReference type="Proteomes" id="UP000815325"/>
    </source>
</evidence>
<sequence>MVIHGTMERHVSSMSQHLKACLQDLRTALQPSSCFTGPLPRQIRRPLEDLMALHLFLTKHQRLQSTTSSRPSAPVPKEKDRPRDPHHAAAAAGVGKKLAFRPSSGPAAPTQRNTRAYGPRAKWKQHHARLRNSVYQMCSPQRIQQAERTVRT</sequence>
<proteinExistence type="predicted"/>
<accession>A0ABQ7FSH4</accession>
<reference evidence="2" key="1">
    <citation type="submission" date="2017-08" db="EMBL/GenBank/DDBJ databases">
        <authorList>
            <person name="Polle J.E."/>
            <person name="Barry K."/>
            <person name="Cushman J."/>
            <person name="Schmutz J."/>
            <person name="Tran D."/>
            <person name="Hathwaick L.T."/>
            <person name="Yim W.C."/>
            <person name="Jenkins J."/>
            <person name="Mckie-Krisberg Z.M."/>
            <person name="Prochnik S."/>
            <person name="Lindquist E."/>
            <person name="Dockter R.B."/>
            <person name="Adam C."/>
            <person name="Molina H."/>
            <person name="Bunkerborg J."/>
            <person name="Jin E."/>
            <person name="Buchheim M."/>
            <person name="Magnuson J."/>
        </authorList>
    </citation>
    <scope>NUCLEOTIDE SEQUENCE</scope>
    <source>
        <strain evidence="2">CCAP 19/18</strain>
    </source>
</reference>
<dbReference type="Proteomes" id="UP000815325">
    <property type="component" value="Unassembled WGS sequence"/>
</dbReference>
<organism evidence="2 3">
    <name type="scientific">Dunaliella salina</name>
    <name type="common">Green alga</name>
    <name type="synonym">Protococcus salinus</name>
    <dbReference type="NCBI Taxonomy" id="3046"/>
    <lineage>
        <taxon>Eukaryota</taxon>
        <taxon>Viridiplantae</taxon>
        <taxon>Chlorophyta</taxon>
        <taxon>core chlorophytes</taxon>
        <taxon>Chlorophyceae</taxon>
        <taxon>CS clade</taxon>
        <taxon>Chlamydomonadales</taxon>
        <taxon>Dunaliellaceae</taxon>
        <taxon>Dunaliella</taxon>
    </lineage>
</organism>
<dbReference type="EMBL" id="MU073021">
    <property type="protein sequence ID" value="KAF5825444.1"/>
    <property type="molecule type" value="Genomic_DNA"/>
</dbReference>
<keyword evidence="3" id="KW-1185">Reference proteome</keyword>
<feature type="region of interest" description="Disordered" evidence="1">
    <location>
        <begin position="59"/>
        <end position="122"/>
    </location>
</feature>
<evidence type="ECO:0000313" key="2">
    <source>
        <dbReference type="EMBL" id="KAF5825444.1"/>
    </source>
</evidence>
<evidence type="ECO:0000256" key="1">
    <source>
        <dbReference type="SAM" id="MobiDB-lite"/>
    </source>
</evidence>
<comment type="caution">
    <text evidence="2">The sequence shown here is derived from an EMBL/GenBank/DDBJ whole genome shotgun (WGS) entry which is preliminary data.</text>
</comment>
<name>A0ABQ7FSH4_DUNSA</name>
<evidence type="ECO:0008006" key="4">
    <source>
        <dbReference type="Google" id="ProtNLM"/>
    </source>
</evidence>
<gene>
    <name evidence="2" type="ORF">DUNSADRAFT_9849</name>
</gene>